<feature type="transmembrane region" description="Helical" evidence="11">
    <location>
        <begin position="427"/>
        <end position="446"/>
    </location>
</feature>
<dbReference type="Pfam" id="PF02163">
    <property type="entry name" value="Peptidase_M50"/>
    <property type="match status" value="1"/>
</dbReference>
<name>A0ABY4B4L0_9BACT</name>
<comment type="cofactor">
    <cofactor evidence="1 11">
        <name>Zn(2+)</name>
        <dbReference type="ChEBI" id="CHEBI:29105"/>
    </cofactor>
</comment>
<evidence type="ECO:0000259" key="12">
    <source>
        <dbReference type="PROSITE" id="PS50106"/>
    </source>
</evidence>
<feature type="transmembrane region" description="Helical" evidence="11">
    <location>
        <begin position="376"/>
        <end position="407"/>
    </location>
</feature>
<keyword evidence="6 11" id="KW-0378">Hydrolase</keyword>
<evidence type="ECO:0000256" key="11">
    <source>
        <dbReference type="RuleBase" id="RU362031"/>
    </source>
</evidence>
<keyword evidence="5 11" id="KW-0812">Transmembrane</keyword>
<feature type="domain" description="PDZ" evidence="12">
    <location>
        <begin position="235"/>
        <end position="300"/>
    </location>
</feature>
<dbReference type="Pfam" id="PF17820">
    <property type="entry name" value="PDZ_6"/>
    <property type="match status" value="1"/>
</dbReference>
<keyword evidence="9 11" id="KW-0482">Metalloprotease</keyword>
<evidence type="ECO:0000256" key="9">
    <source>
        <dbReference type="ARBA" id="ARBA00023049"/>
    </source>
</evidence>
<dbReference type="NCBIfam" id="TIGR00054">
    <property type="entry name" value="RIP metalloprotease RseP"/>
    <property type="match status" value="1"/>
</dbReference>
<comment type="similarity">
    <text evidence="3 11">Belongs to the peptidase M50B family.</text>
</comment>
<evidence type="ECO:0000256" key="5">
    <source>
        <dbReference type="ARBA" id="ARBA00022692"/>
    </source>
</evidence>
<dbReference type="InterPro" id="IPR041489">
    <property type="entry name" value="PDZ_6"/>
</dbReference>
<comment type="subcellular location">
    <subcellularLocation>
        <location evidence="2">Membrane</location>
        <topology evidence="2">Multi-pass membrane protein</topology>
    </subcellularLocation>
</comment>
<keyword evidence="4" id="KW-0645">Protease</keyword>
<dbReference type="PROSITE" id="PS50106">
    <property type="entry name" value="PDZ"/>
    <property type="match status" value="1"/>
</dbReference>
<reference evidence="13 14" key="1">
    <citation type="submission" date="2022-03" db="EMBL/GenBank/DDBJ databases">
        <title>Hymenobactersp. isolated from the air.</title>
        <authorList>
            <person name="Won M."/>
            <person name="Kwon S.-W."/>
        </authorList>
    </citation>
    <scope>NUCLEOTIDE SEQUENCE [LARGE SCALE GENOMIC DNA]</scope>
    <source>
        <strain evidence="13 14">KACC 22596</strain>
    </source>
</reference>
<dbReference type="InterPro" id="IPR004387">
    <property type="entry name" value="Pept_M50_Zn"/>
</dbReference>
<evidence type="ECO:0000256" key="2">
    <source>
        <dbReference type="ARBA" id="ARBA00004141"/>
    </source>
</evidence>
<dbReference type="InterPro" id="IPR008915">
    <property type="entry name" value="Peptidase_M50"/>
</dbReference>
<evidence type="ECO:0000313" key="13">
    <source>
        <dbReference type="EMBL" id="UOE34073.1"/>
    </source>
</evidence>
<evidence type="ECO:0000256" key="10">
    <source>
        <dbReference type="ARBA" id="ARBA00023136"/>
    </source>
</evidence>
<keyword evidence="10 11" id="KW-0472">Membrane</keyword>
<evidence type="ECO:0000256" key="8">
    <source>
        <dbReference type="ARBA" id="ARBA00022989"/>
    </source>
</evidence>
<keyword evidence="11" id="KW-0479">Metal-binding</keyword>
<accession>A0ABY4B4L0</accession>
<keyword evidence="14" id="KW-1185">Reference proteome</keyword>
<evidence type="ECO:0000313" key="14">
    <source>
        <dbReference type="Proteomes" id="UP000831390"/>
    </source>
</evidence>
<dbReference type="EC" id="3.4.24.-" evidence="11"/>
<dbReference type="PANTHER" id="PTHR42837:SF2">
    <property type="entry name" value="MEMBRANE METALLOPROTEASE ARASP2, CHLOROPLASTIC-RELATED"/>
    <property type="match status" value="1"/>
</dbReference>
<dbReference type="PANTHER" id="PTHR42837">
    <property type="entry name" value="REGULATOR OF SIGMA-E PROTEASE RSEP"/>
    <property type="match status" value="1"/>
</dbReference>
<dbReference type="EMBL" id="CP094534">
    <property type="protein sequence ID" value="UOE34073.1"/>
    <property type="molecule type" value="Genomic_DNA"/>
</dbReference>
<dbReference type="InterPro" id="IPR036034">
    <property type="entry name" value="PDZ_sf"/>
</dbReference>
<dbReference type="CDD" id="cd06163">
    <property type="entry name" value="S2P-M50_PDZ_RseP-like"/>
    <property type="match status" value="1"/>
</dbReference>
<feature type="transmembrane region" description="Helical" evidence="11">
    <location>
        <begin position="39"/>
        <end position="58"/>
    </location>
</feature>
<dbReference type="GO" id="GO:0008237">
    <property type="term" value="F:metallopeptidase activity"/>
    <property type="evidence" value="ECO:0007669"/>
    <property type="project" value="UniProtKB-KW"/>
</dbReference>
<protein>
    <recommendedName>
        <fullName evidence="11">Zinc metalloprotease</fullName>
        <ecNumber evidence="11">3.4.24.-</ecNumber>
    </recommendedName>
</protein>
<keyword evidence="7 11" id="KW-0862">Zinc</keyword>
<dbReference type="Proteomes" id="UP000831390">
    <property type="component" value="Chromosome"/>
</dbReference>
<organism evidence="13 14">
    <name type="scientific">Hymenobacter monticola</name>
    <dbReference type="NCBI Taxonomy" id="1705399"/>
    <lineage>
        <taxon>Bacteria</taxon>
        <taxon>Pseudomonadati</taxon>
        <taxon>Bacteroidota</taxon>
        <taxon>Cytophagia</taxon>
        <taxon>Cytophagales</taxon>
        <taxon>Hymenobacteraceae</taxon>
        <taxon>Hymenobacter</taxon>
    </lineage>
</organism>
<evidence type="ECO:0000256" key="6">
    <source>
        <dbReference type="ARBA" id="ARBA00022801"/>
    </source>
</evidence>
<feature type="transmembrane region" description="Helical" evidence="11">
    <location>
        <begin position="111"/>
        <end position="134"/>
    </location>
</feature>
<dbReference type="InterPro" id="IPR001478">
    <property type="entry name" value="PDZ"/>
</dbReference>
<dbReference type="RefSeq" id="WP_243514751.1">
    <property type="nucleotide sequence ID" value="NZ_CP094534.1"/>
</dbReference>
<keyword evidence="8 11" id="KW-1133">Transmembrane helix</keyword>
<dbReference type="SMART" id="SM00228">
    <property type="entry name" value="PDZ"/>
    <property type="match status" value="1"/>
</dbReference>
<dbReference type="SUPFAM" id="SSF50156">
    <property type="entry name" value="PDZ domain-like"/>
    <property type="match status" value="2"/>
</dbReference>
<dbReference type="Gene3D" id="2.30.42.10">
    <property type="match status" value="2"/>
</dbReference>
<gene>
    <name evidence="13" type="primary">rseP</name>
    <name evidence="13" type="ORF">MTP16_00125</name>
</gene>
<sequence>MAILTMIGQLVLALSILVGLHEFGHFAFAKLFKIRVDKFYIFFDFLFPMPNVANFALFKKKVGETEYGIGWFPLGGYVQIHGMIDETQDASALAGPPQPDEFRGKPAWQRLLVMLGGIIMNVILGIVIFAAVSYKWGDTYLPASEARYGVVTSSLGRSIGFQTGDKIVKINGRPFTEFDDVYKPDVLMGDNAYYTVERNGQLLDIKVPQTFFAKVSKQADQDSASFVTPRMTFNVKTVSPGGSSEKAGLLAGDKIVSVAGAPVQYYDELKSILAAHKSQRVAMEVQRGGQTVPLSVSVSKGGLIGFVMEPTMKFSTHYYSLAESVPVGVKKAFGVIGLQAKAFAKIGRGELSASESLGGPVEIAQQFGGIWDWQHFWGLAGGLSMVLAFMNLLPIPALDGGHVVFLLYEMILRRKPSDAFMEGAQRVGTFLILALMAYVLVFKQIMKFFPDKEEPQTEVTKPTPAQPARP</sequence>
<evidence type="ECO:0000256" key="4">
    <source>
        <dbReference type="ARBA" id="ARBA00022670"/>
    </source>
</evidence>
<evidence type="ECO:0000256" key="7">
    <source>
        <dbReference type="ARBA" id="ARBA00022833"/>
    </source>
</evidence>
<evidence type="ECO:0000256" key="3">
    <source>
        <dbReference type="ARBA" id="ARBA00007931"/>
    </source>
</evidence>
<proteinExistence type="inferred from homology"/>
<evidence type="ECO:0000256" key="1">
    <source>
        <dbReference type="ARBA" id="ARBA00001947"/>
    </source>
</evidence>